<feature type="domain" description="DUF6671" evidence="1">
    <location>
        <begin position="66"/>
        <end position="286"/>
    </location>
</feature>
<name>A0A1Z4N9E8_9CYAN</name>
<protein>
    <recommendedName>
        <fullName evidence="1">DUF6671 domain-containing protein</fullName>
    </recommendedName>
</protein>
<dbReference type="AlphaFoldDB" id="A0A1Z4N9E8"/>
<organism evidence="2 3">
    <name type="scientific">Tolypothrix tenuis PCC 7101</name>
    <dbReference type="NCBI Taxonomy" id="231146"/>
    <lineage>
        <taxon>Bacteria</taxon>
        <taxon>Bacillati</taxon>
        <taxon>Cyanobacteriota</taxon>
        <taxon>Cyanophyceae</taxon>
        <taxon>Nostocales</taxon>
        <taxon>Tolypothrichaceae</taxon>
        <taxon>Tolypothrix</taxon>
    </lineage>
</organism>
<dbReference type="Proteomes" id="UP000218785">
    <property type="component" value="Chromosome"/>
</dbReference>
<keyword evidence="3" id="KW-1185">Reference proteome</keyword>
<sequence>MNYQQFFHNRVAILATMHHKEKAIAPILEELNIQIIVPQDFNTDIFGTFTREIERPGTQIEAARLKAEKALELTGENLAIASEGSFAPHPYIPYLYSNREIVILLDKENDLEIIGEELSLETNFNHQIAENFTEAYDFALKVGFPEHGLVVSCQESPKDSSEIIKGITNKEKLLEAVNWALNNSPDGKVHLETDMRALYNPTRMKNIAKATQNLVNKIKSQCPQCSTPGFEITERIQGLPCEICATPTNLLLCVVYQCKKCGFSQEKLFPEDREFADPAQCMYCNP</sequence>
<evidence type="ECO:0000313" key="2">
    <source>
        <dbReference type="EMBL" id="BAZ02359.1"/>
    </source>
</evidence>
<dbReference type="Pfam" id="PF20376">
    <property type="entry name" value="DUF6671"/>
    <property type="match status" value="1"/>
</dbReference>
<dbReference type="EMBL" id="AP018248">
    <property type="protein sequence ID" value="BAZ02359.1"/>
    <property type="molecule type" value="Genomic_DNA"/>
</dbReference>
<evidence type="ECO:0000259" key="1">
    <source>
        <dbReference type="Pfam" id="PF20376"/>
    </source>
</evidence>
<evidence type="ECO:0000313" key="3">
    <source>
        <dbReference type="Proteomes" id="UP000218785"/>
    </source>
</evidence>
<gene>
    <name evidence="2" type="ORF">NIES37_63710</name>
</gene>
<dbReference type="InterPro" id="IPR046612">
    <property type="entry name" value="DUF6671"/>
</dbReference>
<dbReference type="RefSeq" id="WP_096582539.1">
    <property type="nucleotide sequence ID" value="NZ_CAWNJS010000001.1"/>
</dbReference>
<proteinExistence type="predicted"/>
<accession>A0A1Z4N9E8</accession>
<dbReference type="KEGG" id="ttq:NIES37_63710"/>
<reference evidence="2 3" key="1">
    <citation type="submission" date="2017-06" db="EMBL/GenBank/DDBJ databases">
        <title>Genome sequencing of cyanobaciteial culture collection at National Institute for Environmental Studies (NIES).</title>
        <authorList>
            <person name="Hirose Y."/>
            <person name="Shimura Y."/>
            <person name="Fujisawa T."/>
            <person name="Nakamura Y."/>
            <person name="Kawachi M."/>
        </authorList>
    </citation>
    <scope>NUCLEOTIDE SEQUENCE [LARGE SCALE GENOMIC DNA]</scope>
    <source>
        <strain evidence="2 3">NIES-37</strain>
    </source>
</reference>